<protein>
    <recommendedName>
        <fullName evidence="4">LysM domain-containing protein</fullName>
    </recommendedName>
</protein>
<feature type="chain" id="PRO_5046778546" description="LysM domain-containing protein" evidence="3">
    <location>
        <begin position="29"/>
        <end position="92"/>
    </location>
</feature>
<accession>A0ABR2CWC3</accession>
<gene>
    <name evidence="5" type="ORF">V6N12_029279</name>
</gene>
<keyword evidence="3" id="KW-0732">Signal</keyword>
<keyword evidence="6" id="KW-1185">Reference proteome</keyword>
<organism evidence="5 6">
    <name type="scientific">Hibiscus sabdariffa</name>
    <name type="common">roselle</name>
    <dbReference type="NCBI Taxonomy" id="183260"/>
    <lineage>
        <taxon>Eukaryota</taxon>
        <taxon>Viridiplantae</taxon>
        <taxon>Streptophyta</taxon>
        <taxon>Embryophyta</taxon>
        <taxon>Tracheophyta</taxon>
        <taxon>Spermatophyta</taxon>
        <taxon>Magnoliopsida</taxon>
        <taxon>eudicotyledons</taxon>
        <taxon>Gunneridae</taxon>
        <taxon>Pentapetalae</taxon>
        <taxon>rosids</taxon>
        <taxon>malvids</taxon>
        <taxon>Malvales</taxon>
        <taxon>Malvaceae</taxon>
        <taxon>Malvoideae</taxon>
        <taxon>Hibiscus</taxon>
    </lineage>
</organism>
<name>A0ABR2CWC3_9ROSI</name>
<dbReference type="Gene3D" id="3.10.350.10">
    <property type="entry name" value="LysM domain"/>
    <property type="match status" value="1"/>
</dbReference>
<dbReference type="SUPFAM" id="SSF54106">
    <property type="entry name" value="LysM domain"/>
    <property type="match status" value="1"/>
</dbReference>
<feature type="signal peptide" evidence="3">
    <location>
        <begin position="1"/>
        <end position="28"/>
    </location>
</feature>
<dbReference type="InterPro" id="IPR036779">
    <property type="entry name" value="LysM_dom_sf"/>
</dbReference>
<dbReference type="InterPro" id="IPR052210">
    <property type="entry name" value="LysM1-like"/>
</dbReference>
<dbReference type="PROSITE" id="PS51782">
    <property type="entry name" value="LYSM"/>
    <property type="match status" value="1"/>
</dbReference>
<keyword evidence="1" id="KW-0147">Chitin-binding</keyword>
<reference evidence="5 6" key="1">
    <citation type="journal article" date="2024" name="G3 (Bethesda)">
        <title>Genome assembly of Hibiscus sabdariffa L. provides insights into metabolisms of medicinal natural products.</title>
        <authorList>
            <person name="Kim T."/>
        </authorList>
    </citation>
    <scope>NUCLEOTIDE SEQUENCE [LARGE SCALE GENOMIC DNA]</scope>
    <source>
        <strain evidence="5">TK-2024</strain>
        <tissue evidence="5">Old leaves</tissue>
    </source>
</reference>
<comment type="caution">
    <text evidence="5">The sequence shown here is derived from an EMBL/GenBank/DDBJ whole genome shotgun (WGS) entry which is preliminary data.</text>
</comment>
<evidence type="ECO:0000256" key="1">
    <source>
        <dbReference type="ARBA" id="ARBA00022669"/>
    </source>
</evidence>
<dbReference type="Proteomes" id="UP001472677">
    <property type="component" value="Unassembled WGS sequence"/>
</dbReference>
<sequence length="92" mass="9897">MAKSNRIAMIINFLLIVALLVIISMVESRGIGFPKGKRGPSCNEVHGVVDGDTCFDLSNTFNLSTAFFESINPNLNCNSLFVGQWICVAGSA</sequence>
<dbReference type="CDD" id="cd00118">
    <property type="entry name" value="LysM"/>
    <property type="match status" value="1"/>
</dbReference>
<dbReference type="InterPro" id="IPR018392">
    <property type="entry name" value="LysM"/>
</dbReference>
<evidence type="ECO:0000259" key="4">
    <source>
        <dbReference type="PROSITE" id="PS51782"/>
    </source>
</evidence>
<feature type="domain" description="LysM" evidence="4">
    <location>
        <begin position="44"/>
        <end position="88"/>
    </location>
</feature>
<dbReference type="EMBL" id="JBBPBM010000041">
    <property type="protein sequence ID" value="KAK8524413.1"/>
    <property type="molecule type" value="Genomic_DNA"/>
</dbReference>
<evidence type="ECO:0000313" key="5">
    <source>
        <dbReference type="EMBL" id="KAK8524413.1"/>
    </source>
</evidence>
<dbReference type="PANTHER" id="PTHR34997">
    <property type="entry name" value="AM15"/>
    <property type="match status" value="1"/>
</dbReference>
<evidence type="ECO:0000256" key="3">
    <source>
        <dbReference type="SAM" id="SignalP"/>
    </source>
</evidence>
<dbReference type="PANTHER" id="PTHR34997:SF1">
    <property type="entry name" value="PEPTIDOGLYCAN-BINDING LYSIN DOMAIN"/>
    <property type="match status" value="1"/>
</dbReference>
<evidence type="ECO:0000256" key="2">
    <source>
        <dbReference type="ARBA" id="ARBA00023026"/>
    </source>
</evidence>
<proteinExistence type="predicted"/>
<dbReference type="SMART" id="SM00257">
    <property type="entry name" value="LysM"/>
    <property type="match status" value="1"/>
</dbReference>
<keyword evidence="2" id="KW-0843">Virulence</keyword>
<dbReference type="Pfam" id="PF01476">
    <property type="entry name" value="LysM"/>
    <property type="match status" value="1"/>
</dbReference>
<evidence type="ECO:0000313" key="6">
    <source>
        <dbReference type="Proteomes" id="UP001472677"/>
    </source>
</evidence>